<dbReference type="SMART" id="SM01360">
    <property type="entry name" value="A2M"/>
    <property type="match status" value="1"/>
</dbReference>
<dbReference type="Pfam" id="PF07703">
    <property type="entry name" value="A2M_BRD"/>
    <property type="match status" value="1"/>
</dbReference>
<dbReference type="SUPFAM" id="SSF48239">
    <property type="entry name" value="Terpenoid cyclases/Protein prenyltransferases"/>
    <property type="match status" value="1"/>
</dbReference>
<dbReference type="PANTHER" id="PTHR11412">
    <property type="entry name" value="MACROGLOBULIN / COMPLEMENT"/>
    <property type="match status" value="1"/>
</dbReference>
<dbReference type="AlphaFoldDB" id="A0A0P7XDK5"/>
<feature type="non-terminal residue" evidence="11">
    <location>
        <position position="1"/>
    </location>
</feature>
<protein>
    <submittedName>
        <fullName evidence="11">CD109 antigen-like</fullName>
    </submittedName>
</protein>
<evidence type="ECO:0000256" key="5">
    <source>
        <dbReference type="ARBA" id="ARBA00022966"/>
    </source>
</evidence>
<keyword evidence="6" id="KW-1015">Disulfide bond</keyword>
<evidence type="ECO:0000256" key="2">
    <source>
        <dbReference type="ARBA" id="ARBA00022690"/>
    </source>
</evidence>
<feature type="domain" description="Alpha-2-macroglobulin bait region" evidence="8">
    <location>
        <begin position="257"/>
        <end position="382"/>
    </location>
</feature>
<evidence type="ECO:0000313" key="12">
    <source>
        <dbReference type="Proteomes" id="UP000034805"/>
    </source>
</evidence>
<evidence type="ECO:0000256" key="6">
    <source>
        <dbReference type="ARBA" id="ARBA00023157"/>
    </source>
</evidence>
<dbReference type="Proteomes" id="UP000034805">
    <property type="component" value="Unassembled WGS sequence"/>
</dbReference>
<keyword evidence="3" id="KW-0732">Signal</keyword>
<dbReference type="PANTHER" id="PTHR11412:SF136">
    <property type="entry name" value="CD109 ANTIGEN"/>
    <property type="match status" value="1"/>
</dbReference>
<evidence type="ECO:0000313" key="11">
    <source>
        <dbReference type="EMBL" id="KPP73366.1"/>
    </source>
</evidence>
<dbReference type="InterPro" id="IPR009048">
    <property type="entry name" value="A-macroglobulin_rcpt-bd"/>
</dbReference>
<evidence type="ECO:0000256" key="7">
    <source>
        <dbReference type="ARBA" id="ARBA00023180"/>
    </source>
</evidence>
<dbReference type="GO" id="GO:0005615">
    <property type="term" value="C:extracellular space"/>
    <property type="evidence" value="ECO:0007669"/>
    <property type="project" value="InterPro"/>
</dbReference>
<dbReference type="SMART" id="SM01361">
    <property type="entry name" value="A2M_recep"/>
    <property type="match status" value="1"/>
</dbReference>
<feature type="domain" description="Alpha-2-macroglobulin" evidence="9">
    <location>
        <begin position="473"/>
        <end position="535"/>
    </location>
</feature>
<evidence type="ECO:0000256" key="1">
    <source>
        <dbReference type="ARBA" id="ARBA00010952"/>
    </source>
</evidence>
<dbReference type="Gene3D" id="2.60.40.1930">
    <property type="match status" value="2"/>
</dbReference>
<dbReference type="GO" id="GO:0007399">
    <property type="term" value="P:nervous system development"/>
    <property type="evidence" value="ECO:0007669"/>
    <property type="project" value="UniProtKB-ARBA"/>
</dbReference>
<dbReference type="GO" id="GO:0004867">
    <property type="term" value="F:serine-type endopeptidase inhibitor activity"/>
    <property type="evidence" value="ECO:0007669"/>
    <property type="project" value="UniProtKB-KW"/>
</dbReference>
<name>A0A0P7XDK5_SCLFO</name>
<comment type="caution">
    <text evidence="11">The sequence shown here is derived from an EMBL/GenBank/DDBJ whole genome shotgun (WGS) entry which is preliminary data.</text>
</comment>
<dbReference type="Gene3D" id="2.60.40.10">
    <property type="entry name" value="Immunoglobulins"/>
    <property type="match status" value="1"/>
</dbReference>
<dbReference type="Gene3D" id="2.60.40.690">
    <property type="entry name" value="Alpha-macroglobulin, receptor-binding domain"/>
    <property type="match status" value="1"/>
</dbReference>
<keyword evidence="7" id="KW-0325">Glycoprotein</keyword>
<dbReference type="Pfam" id="PF07677">
    <property type="entry name" value="A2M_recep"/>
    <property type="match status" value="1"/>
</dbReference>
<dbReference type="InterPro" id="IPR036595">
    <property type="entry name" value="A-macroglobulin_rcpt-bd_sf"/>
</dbReference>
<dbReference type="Pfam" id="PF01835">
    <property type="entry name" value="MG2"/>
    <property type="match status" value="1"/>
</dbReference>
<feature type="domain" description="Alpha-macroglobulin receptor-binding" evidence="10">
    <location>
        <begin position="1001"/>
        <end position="1085"/>
    </location>
</feature>
<comment type="similarity">
    <text evidence="1">Belongs to the protease inhibitor I39 (alpha-2-macroglobulin) family.</text>
</comment>
<sequence length="1124" mass="125956">ILSANASHPFMLEVKGYVKEREVLNNRTVLEFRPRRSATFIQTDKSNYKPGQVVKIRVVSIYPDGKPNKSKVNVVIKDPKGHMIQRWLSLDSFLGVVSKEFQLSENPPLGMWTIEASTINVHTEKQFLVDYYGKLKISTYNMKPLTLTDQMKNVTLTITQNKYSEAWDYWLLYQNQEFNISFSDNQSAVENRAKSLFPSKNMFTQTISLPVPVDGIVPIQFQLLDYVQFLSIKAFFENSHEFLWLSTNYFSTSNSYLQLRRASFPQQGSDAHWYGAQEIPAQVKSRGQVVAAGKETSASFSLNPEDDWTPLASIIVYTIHTTGEVVSDVLQVPISKALKNNVSLSWSQARAKPAEKVELKVSVSEPGSLVGVLVVDKAAQLAKPNNGIDMDEVLEKLMEFSTEKVDFRYTEMDDDAFSIFTKCNLKVLTDTVSVRVLPLYQHMYLGLGNELATMMREDKQEQEPQVRRDFPETWLWLDANMSNNTNLAIFFQLTVFQNFFISLNLPAYIIRGEQLVLEVNLFNYLDRKLEVTVIVVQNSSFEFVLEKQVFGSNMRTVFVERQDSASVLFPIRPKVLGEISISVKAVSNIASDAIIRKVLVKPEGVEQTFTKTLFLELAPSSNALYQEIMFTFPEDVVEGSERAHVTVVGYQQELTYQRMDGSFSAFGNLDSSGSTWLSAFVLRCFLQSRPFITVEQTVLTSTANWLVQQQNHDGSFKEPGTVIHTELQGGLDGPVSLTAYVLMALLEDPAYTNVYSTQVSGAVTFLENNVTLETCTNYSLSLVAYALSLANSSKAKTALSELVRRADVQDGVMSWRTPGVGLVHHWQARSTDIETAAYVLLAMFTQGMVVEGLSLMKWLCRQQNHLGGYGSTQDTIIALQALSCYAALSGADAIDLRITVNTTASRNETGFQVDSNNYLLLQSQKVTLFFSLLTKKEALRKMIKILNVFYNLNGQGLSRQRRSTPGSEAFSLDIEIMADDADHLNISACARLLENQIISQTGMVLIEVGLLSGFTPRAEGIETNDLVRKVETPQGKVVIYLESVNTSEVCVTIPTMRSFKVSSVQDATVLIYDYYDPQRKARRTYNSELLRSIPVCSFCGPECRSCRATPVISSGASLTASQQH</sequence>
<evidence type="ECO:0000256" key="4">
    <source>
        <dbReference type="ARBA" id="ARBA00022900"/>
    </source>
</evidence>
<proteinExistence type="inferred from homology"/>
<dbReference type="Gene3D" id="1.50.10.20">
    <property type="match status" value="1"/>
</dbReference>
<keyword evidence="5" id="KW-0882">Thioester bond</keyword>
<keyword evidence="4" id="KW-0722">Serine protease inhibitor</keyword>
<dbReference type="EMBL" id="JARO02002171">
    <property type="protein sequence ID" value="KPP73366.1"/>
    <property type="molecule type" value="Genomic_DNA"/>
</dbReference>
<dbReference type="InterPro" id="IPR011625">
    <property type="entry name" value="A2M_N_BRD"/>
</dbReference>
<dbReference type="InterPro" id="IPR050473">
    <property type="entry name" value="A2M/Complement_sys"/>
</dbReference>
<accession>A0A0P7XDK5</accession>
<dbReference type="Pfam" id="PF00207">
    <property type="entry name" value="A2M"/>
    <property type="match status" value="1"/>
</dbReference>
<gene>
    <name evidence="11" type="ORF">Z043_107553</name>
</gene>
<dbReference type="InterPro" id="IPR001599">
    <property type="entry name" value="Macroglobln_a2"/>
</dbReference>
<dbReference type="InterPro" id="IPR013783">
    <property type="entry name" value="Ig-like_fold"/>
</dbReference>
<evidence type="ECO:0000256" key="3">
    <source>
        <dbReference type="ARBA" id="ARBA00022729"/>
    </source>
</evidence>
<keyword evidence="2" id="KW-0646">Protease inhibitor</keyword>
<dbReference type="SUPFAM" id="SSF49410">
    <property type="entry name" value="Alpha-macroglobulin receptor domain"/>
    <property type="match status" value="1"/>
</dbReference>
<dbReference type="SUPFAM" id="SSF81296">
    <property type="entry name" value="E set domains"/>
    <property type="match status" value="1"/>
</dbReference>
<dbReference type="InterPro" id="IPR014756">
    <property type="entry name" value="Ig_E-set"/>
</dbReference>
<evidence type="ECO:0000259" key="9">
    <source>
        <dbReference type="SMART" id="SM01360"/>
    </source>
</evidence>
<dbReference type="InterPro" id="IPR008930">
    <property type="entry name" value="Terpenoid_cyclase/PrenylTrfase"/>
</dbReference>
<reference evidence="11 12" key="1">
    <citation type="submission" date="2015-08" db="EMBL/GenBank/DDBJ databases">
        <title>The genome of the Asian arowana (Scleropages formosus).</title>
        <authorList>
            <person name="Tan M.H."/>
            <person name="Gan H.M."/>
            <person name="Croft L.J."/>
            <person name="Austin C.M."/>
        </authorList>
    </citation>
    <scope>NUCLEOTIDE SEQUENCE [LARGE SCALE GENOMIC DNA]</scope>
    <source>
        <strain evidence="11">Aro1</strain>
    </source>
</reference>
<evidence type="ECO:0000259" key="10">
    <source>
        <dbReference type="SMART" id="SM01361"/>
    </source>
</evidence>
<feature type="non-terminal residue" evidence="11">
    <location>
        <position position="1124"/>
    </location>
</feature>
<dbReference type="Pfam" id="PF07678">
    <property type="entry name" value="TED_complement"/>
    <property type="match status" value="1"/>
</dbReference>
<dbReference type="SMART" id="SM01359">
    <property type="entry name" value="A2M_N_2"/>
    <property type="match status" value="1"/>
</dbReference>
<organism evidence="11 12">
    <name type="scientific">Scleropages formosus</name>
    <name type="common">Asian bonytongue</name>
    <name type="synonym">Osteoglossum formosum</name>
    <dbReference type="NCBI Taxonomy" id="113540"/>
    <lineage>
        <taxon>Eukaryota</taxon>
        <taxon>Metazoa</taxon>
        <taxon>Chordata</taxon>
        <taxon>Craniata</taxon>
        <taxon>Vertebrata</taxon>
        <taxon>Euteleostomi</taxon>
        <taxon>Actinopterygii</taxon>
        <taxon>Neopterygii</taxon>
        <taxon>Teleostei</taxon>
        <taxon>Osteoglossocephala</taxon>
        <taxon>Osteoglossomorpha</taxon>
        <taxon>Osteoglossiformes</taxon>
        <taxon>Osteoglossidae</taxon>
        <taxon>Scleropages</taxon>
    </lineage>
</organism>
<dbReference type="FunFam" id="2.60.40.1930:FF:000001">
    <property type="entry name" value="CD109 isoform 3"/>
    <property type="match status" value="1"/>
</dbReference>
<dbReference type="STRING" id="113540.ENSSFOP00015001174"/>
<dbReference type="InterPro" id="IPR011626">
    <property type="entry name" value="Alpha-macroglobulin_TED"/>
</dbReference>
<evidence type="ECO:0000259" key="8">
    <source>
        <dbReference type="SMART" id="SM01359"/>
    </source>
</evidence>
<dbReference type="InterPro" id="IPR002890">
    <property type="entry name" value="MG2"/>
</dbReference>